<dbReference type="AlphaFoldDB" id="A0A4Q7NR79"/>
<keyword evidence="4" id="KW-1185">Reference proteome</keyword>
<evidence type="ECO:0000256" key="1">
    <source>
        <dbReference type="SAM" id="Coils"/>
    </source>
</evidence>
<dbReference type="InterPro" id="IPR010298">
    <property type="entry name" value="YacP-like"/>
</dbReference>
<name>A0A4Q7NR79_9ACTN</name>
<accession>A0A4Q7NR79</accession>
<evidence type="ECO:0000313" key="4">
    <source>
        <dbReference type="Proteomes" id="UP000293638"/>
    </source>
</evidence>
<dbReference type="OrthoDB" id="5145920at2"/>
<proteinExistence type="predicted"/>
<dbReference type="RefSeq" id="WP_130492139.1">
    <property type="nucleotide sequence ID" value="NZ_SGXD01000002.1"/>
</dbReference>
<feature type="compositionally biased region" description="Basic and acidic residues" evidence="2">
    <location>
        <begin position="181"/>
        <end position="194"/>
    </location>
</feature>
<keyword evidence="1" id="KW-0175">Coiled coil</keyword>
<dbReference type="Pfam" id="PF05991">
    <property type="entry name" value="NYN_YacP"/>
    <property type="match status" value="1"/>
</dbReference>
<dbReference type="Proteomes" id="UP000293638">
    <property type="component" value="Unassembled WGS sequence"/>
</dbReference>
<dbReference type="PANTHER" id="PTHR34547">
    <property type="entry name" value="YACP-LIKE NYN DOMAIN PROTEIN"/>
    <property type="match status" value="1"/>
</dbReference>
<reference evidence="3 4" key="1">
    <citation type="submission" date="2019-02" db="EMBL/GenBank/DDBJ databases">
        <title>Genomic Encyclopedia of Type Strains, Phase IV (KMG-IV): sequencing the most valuable type-strain genomes for metagenomic binning, comparative biology and taxonomic classification.</title>
        <authorList>
            <person name="Goeker M."/>
        </authorList>
    </citation>
    <scope>NUCLEOTIDE SEQUENCE [LARGE SCALE GENOMIC DNA]</scope>
    <source>
        <strain evidence="3 4">DSM 45622</strain>
    </source>
</reference>
<dbReference type="EMBL" id="SGXD01000002">
    <property type="protein sequence ID" value="RZS89541.1"/>
    <property type="molecule type" value="Genomic_DNA"/>
</dbReference>
<gene>
    <name evidence="3" type="ORF">EV189_1308</name>
</gene>
<protein>
    <submittedName>
        <fullName evidence="3">Putative RNA-binding protein with PIN domain</fullName>
    </submittedName>
</protein>
<feature type="region of interest" description="Disordered" evidence="2">
    <location>
        <begin position="181"/>
        <end position="210"/>
    </location>
</feature>
<dbReference type="PANTHER" id="PTHR34547:SF1">
    <property type="entry name" value="YACP-LIKE NYN DOMAIN PROTEIN"/>
    <property type="match status" value="1"/>
</dbReference>
<feature type="coiled-coil region" evidence="1">
    <location>
        <begin position="126"/>
        <end position="178"/>
    </location>
</feature>
<evidence type="ECO:0000313" key="3">
    <source>
        <dbReference type="EMBL" id="RZS89541.1"/>
    </source>
</evidence>
<evidence type="ECO:0000256" key="2">
    <source>
        <dbReference type="SAM" id="MobiDB-lite"/>
    </source>
</evidence>
<comment type="caution">
    <text evidence="3">The sequence shown here is derived from an EMBL/GenBank/DDBJ whole genome shotgun (WGS) entry which is preliminary data.</text>
</comment>
<organism evidence="3 4">
    <name type="scientific">Motilibacter rhizosphaerae</name>
    <dbReference type="NCBI Taxonomy" id="598652"/>
    <lineage>
        <taxon>Bacteria</taxon>
        <taxon>Bacillati</taxon>
        <taxon>Actinomycetota</taxon>
        <taxon>Actinomycetes</taxon>
        <taxon>Motilibacterales</taxon>
        <taxon>Motilibacteraceae</taxon>
        <taxon>Motilibacter</taxon>
    </lineage>
</organism>
<sequence length="438" mass="46181">MSALPEPVRARVVALADDALASLAPGDAPAALRPFLRFAPAKRARHAAPALAAALEVDEGFRDVVVERLRLALPDLVAALEGGRDPAAAEPADVGAAAYLLRAPGWEQRVGAMVAEERGSAREAEVRGLRAALERSQEQLAVARAQGRAETERVRGELAVAKAEVVDLRRKLHLAREELRGARGPAREPQEVPVREAAAPVEPGARAEGELERARGELAALRAELERVRAGHEAARRSAREGRAADDTRLRLLLDVLGDAAAGLRRELALGGEDLRPGDLVAARPAATGVGDVPARALAEDDPAVLDALLALPRVHLVVDGYNVTKLGYPSLPLQGQRERLVGGLAGVAARTGAEVTCCFDGAALDAPAPAPRQRGVRVLFSRPGESADELIRRLAAAEPAGRPVVVVSDDREVADGVRRSGARPVRSAALLKRLERA</sequence>